<evidence type="ECO:0000313" key="2">
    <source>
        <dbReference type="EMBL" id="KAF5902803.1"/>
    </source>
</evidence>
<dbReference type="InterPro" id="IPR013320">
    <property type="entry name" value="ConA-like_dom_sf"/>
</dbReference>
<dbReference type="SMART" id="SM00449">
    <property type="entry name" value="SPRY"/>
    <property type="match status" value="1"/>
</dbReference>
<dbReference type="Proteomes" id="UP000727407">
    <property type="component" value="Unassembled WGS sequence"/>
</dbReference>
<gene>
    <name evidence="2" type="ORF">DAT39_007508</name>
</gene>
<keyword evidence="3" id="KW-1185">Reference proteome</keyword>
<comment type="caution">
    <text evidence="2">The sequence shown here is derived from an EMBL/GenBank/DDBJ whole genome shotgun (WGS) entry which is preliminary data.</text>
</comment>
<dbReference type="EMBL" id="QNUK01000084">
    <property type="protein sequence ID" value="KAF5902803.1"/>
    <property type="molecule type" value="Genomic_DNA"/>
</dbReference>
<feature type="domain" description="B30.2/SPRY" evidence="1">
    <location>
        <begin position="2"/>
        <end position="197"/>
    </location>
</feature>
<feature type="non-terminal residue" evidence="2">
    <location>
        <position position="197"/>
    </location>
</feature>
<name>A0A8J4U8Q9_CLAMG</name>
<reference evidence="2" key="1">
    <citation type="submission" date="2020-07" db="EMBL/GenBank/DDBJ databases">
        <title>Clarias magur genome sequencing, assembly and annotation.</title>
        <authorList>
            <person name="Kushwaha B."/>
            <person name="Kumar R."/>
            <person name="Das P."/>
            <person name="Joshi C.G."/>
            <person name="Kumar D."/>
            <person name="Nagpure N.S."/>
            <person name="Pandey M."/>
            <person name="Agarwal S."/>
            <person name="Srivastava S."/>
            <person name="Singh M."/>
            <person name="Sahoo L."/>
            <person name="Jayasankar P."/>
            <person name="Meher P.K."/>
            <person name="Koringa P.G."/>
            <person name="Iquebal M.A."/>
            <person name="Das S.P."/>
            <person name="Bit A."/>
            <person name="Patnaik S."/>
            <person name="Patel N."/>
            <person name="Shah T.M."/>
            <person name="Hinsu A."/>
            <person name="Jena J.K."/>
        </authorList>
    </citation>
    <scope>NUCLEOTIDE SEQUENCE</scope>
    <source>
        <strain evidence="2">CIFAMagur01</strain>
        <tissue evidence="2">Testis</tissue>
    </source>
</reference>
<dbReference type="Gene3D" id="2.60.120.920">
    <property type="match status" value="1"/>
</dbReference>
<dbReference type="PROSITE" id="PS50188">
    <property type="entry name" value="B302_SPRY"/>
    <property type="match status" value="1"/>
</dbReference>
<feature type="non-terminal residue" evidence="2">
    <location>
        <position position="1"/>
    </location>
</feature>
<dbReference type="FunFam" id="2.60.120.920:FF:000004">
    <property type="entry name" value="Butyrophilin subfamily 1 member A1"/>
    <property type="match status" value="1"/>
</dbReference>
<dbReference type="SUPFAM" id="SSF49899">
    <property type="entry name" value="Concanavalin A-like lectins/glucanases"/>
    <property type="match status" value="1"/>
</dbReference>
<dbReference type="InterPro" id="IPR003877">
    <property type="entry name" value="SPRY_dom"/>
</dbReference>
<dbReference type="Pfam" id="PF13765">
    <property type="entry name" value="PRY"/>
    <property type="match status" value="1"/>
</dbReference>
<organism evidence="2 3">
    <name type="scientific">Clarias magur</name>
    <name type="common">Asian catfish</name>
    <name type="synonym">Macropteronotus magur</name>
    <dbReference type="NCBI Taxonomy" id="1594786"/>
    <lineage>
        <taxon>Eukaryota</taxon>
        <taxon>Metazoa</taxon>
        <taxon>Chordata</taxon>
        <taxon>Craniata</taxon>
        <taxon>Vertebrata</taxon>
        <taxon>Euteleostomi</taxon>
        <taxon>Actinopterygii</taxon>
        <taxon>Neopterygii</taxon>
        <taxon>Teleostei</taxon>
        <taxon>Ostariophysi</taxon>
        <taxon>Siluriformes</taxon>
        <taxon>Clariidae</taxon>
        <taxon>Clarias</taxon>
    </lineage>
</organism>
<evidence type="ECO:0000259" key="1">
    <source>
        <dbReference type="PROSITE" id="PS50188"/>
    </source>
</evidence>
<evidence type="ECO:0000313" key="3">
    <source>
        <dbReference type="Proteomes" id="UP000727407"/>
    </source>
</evidence>
<dbReference type="InterPro" id="IPR050143">
    <property type="entry name" value="TRIM/RBCC"/>
</dbReference>
<dbReference type="InterPro" id="IPR003879">
    <property type="entry name" value="Butyrophylin_SPRY"/>
</dbReference>
<dbReference type="InterPro" id="IPR006574">
    <property type="entry name" value="PRY"/>
</dbReference>
<dbReference type="CDD" id="cd13733">
    <property type="entry name" value="SPRY_PRY_C-I_1"/>
    <property type="match status" value="1"/>
</dbReference>
<dbReference type="OrthoDB" id="6105938at2759"/>
<sequence length="197" mass="22580">RQKKKQKQYTEFVKKKKYAVDVTLDPDTANPLLILSADGKVVTCGDEWQNLPDTPERFNVCVNVLGKQWFSSGRFYYEVQVSRKTLWTLGVVRENINRKEWITLKPQDGFWTVALWDENCYEARAGPSVPLTLREKVEKVGVFVDYDEGLVSFYDANSRSHIYSFTAQSFTEKKLYPFFCPGFNAGGKNAAPLIISP</sequence>
<protein>
    <submittedName>
        <fullName evidence="2">Butyrophilin subfamily 1 member A1-like isoform X1</fullName>
    </submittedName>
</protein>
<dbReference type="PRINTS" id="PR01407">
    <property type="entry name" value="BUTYPHLNCDUF"/>
</dbReference>
<dbReference type="Pfam" id="PF00622">
    <property type="entry name" value="SPRY"/>
    <property type="match status" value="1"/>
</dbReference>
<dbReference type="InterPro" id="IPR043136">
    <property type="entry name" value="B30.2/SPRY_sf"/>
</dbReference>
<dbReference type="AlphaFoldDB" id="A0A8J4U8Q9"/>
<proteinExistence type="predicted"/>
<dbReference type="InterPro" id="IPR001870">
    <property type="entry name" value="B30.2/SPRY"/>
</dbReference>
<dbReference type="PANTHER" id="PTHR24103">
    <property type="entry name" value="E3 UBIQUITIN-PROTEIN LIGASE TRIM"/>
    <property type="match status" value="1"/>
</dbReference>
<dbReference type="SMART" id="SM00589">
    <property type="entry name" value="PRY"/>
    <property type="match status" value="1"/>
</dbReference>
<accession>A0A8J4U8Q9</accession>